<sequence length="273" mass="29506">MTATPITFGFPVGNNLDFYTLWFIFLHPEALCNMEDPSSNIEMGRRASAMTTSIISAVLGTSSSGCTRSARAGDVAAKASLTGSATEDTACSVGADKAVEEIAAEEATEPSTQTGVGQTQPTGASRPRSSRTATAKTHGNKGASSFIRHGSTVYYSYQQQNRHSEEKAPVSTLKRRPPGGPTSPAKRRKVDVPTREPAASCQTFRWIHQLYSSKSQRRQFPGEGDFLVQFSQNPKKTRQTCEGEQRYGWHVGARLPQSGVPRTAPYGLDDVAK</sequence>
<reference evidence="3" key="1">
    <citation type="journal article" date="2017" name="Nat. Ecol. Evol.">
        <title>Genome expansion and lineage-specific genetic innovations in the forest pathogenic fungi Armillaria.</title>
        <authorList>
            <person name="Sipos G."/>
            <person name="Prasanna A.N."/>
            <person name="Walter M.C."/>
            <person name="O'Connor E."/>
            <person name="Balint B."/>
            <person name="Krizsan K."/>
            <person name="Kiss B."/>
            <person name="Hess J."/>
            <person name="Varga T."/>
            <person name="Slot J."/>
            <person name="Riley R."/>
            <person name="Boka B."/>
            <person name="Rigling D."/>
            <person name="Barry K."/>
            <person name="Lee J."/>
            <person name="Mihaltcheva S."/>
            <person name="LaButti K."/>
            <person name="Lipzen A."/>
            <person name="Waldron R."/>
            <person name="Moloney N.M."/>
            <person name="Sperisen C."/>
            <person name="Kredics L."/>
            <person name="Vagvoelgyi C."/>
            <person name="Patrignani A."/>
            <person name="Fitzpatrick D."/>
            <person name="Nagy I."/>
            <person name="Doyle S."/>
            <person name="Anderson J.B."/>
            <person name="Grigoriev I.V."/>
            <person name="Gueldener U."/>
            <person name="Muensterkoetter M."/>
            <person name="Nagy L.G."/>
        </authorList>
    </citation>
    <scope>NUCLEOTIDE SEQUENCE [LARGE SCALE GENOMIC DNA]</scope>
    <source>
        <strain evidence="3">Ar21-2</strain>
    </source>
</reference>
<protein>
    <submittedName>
        <fullName evidence="2">Uncharacterized protein</fullName>
    </submittedName>
</protein>
<proteinExistence type="predicted"/>
<feature type="region of interest" description="Disordered" evidence="1">
    <location>
        <begin position="158"/>
        <end position="198"/>
    </location>
</feature>
<keyword evidence="3" id="KW-1185">Reference proteome</keyword>
<name>A0A2H3DIZ1_ARMGA</name>
<evidence type="ECO:0000313" key="3">
    <source>
        <dbReference type="Proteomes" id="UP000217790"/>
    </source>
</evidence>
<gene>
    <name evidence="2" type="ORF">ARMGADRAFT_1077944</name>
</gene>
<dbReference type="EMBL" id="KZ293652">
    <property type="protein sequence ID" value="PBK95185.1"/>
    <property type="molecule type" value="Genomic_DNA"/>
</dbReference>
<dbReference type="AlphaFoldDB" id="A0A2H3DIZ1"/>
<organism evidence="2 3">
    <name type="scientific">Armillaria gallica</name>
    <name type="common">Bulbous honey fungus</name>
    <name type="synonym">Armillaria bulbosa</name>
    <dbReference type="NCBI Taxonomy" id="47427"/>
    <lineage>
        <taxon>Eukaryota</taxon>
        <taxon>Fungi</taxon>
        <taxon>Dikarya</taxon>
        <taxon>Basidiomycota</taxon>
        <taxon>Agaricomycotina</taxon>
        <taxon>Agaricomycetes</taxon>
        <taxon>Agaricomycetidae</taxon>
        <taxon>Agaricales</taxon>
        <taxon>Marasmiineae</taxon>
        <taxon>Physalacriaceae</taxon>
        <taxon>Armillaria</taxon>
    </lineage>
</organism>
<evidence type="ECO:0000256" key="1">
    <source>
        <dbReference type="SAM" id="MobiDB-lite"/>
    </source>
</evidence>
<accession>A0A2H3DIZ1</accession>
<dbReference type="InParanoid" id="A0A2H3DIZ1"/>
<evidence type="ECO:0000313" key="2">
    <source>
        <dbReference type="EMBL" id="PBK95185.1"/>
    </source>
</evidence>
<feature type="region of interest" description="Disordered" evidence="1">
    <location>
        <begin position="105"/>
        <end position="145"/>
    </location>
</feature>
<feature type="compositionally biased region" description="Low complexity" evidence="1">
    <location>
        <begin position="112"/>
        <end position="123"/>
    </location>
</feature>
<dbReference type="Proteomes" id="UP000217790">
    <property type="component" value="Unassembled WGS sequence"/>
</dbReference>